<reference evidence="1 2" key="1">
    <citation type="journal article" date="2015" name="Genome Biol. Evol.">
        <title>The genome of winter moth (Operophtera brumata) provides a genomic perspective on sexual dimorphism and phenology.</title>
        <authorList>
            <person name="Derks M.F."/>
            <person name="Smit S."/>
            <person name="Salis L."/>
            <person name="Schijlen E."/>
            <person name="Bossers A."/>
            <person name="Mateman C."/>
            <person name="Pijl A.S."/>
            <person name="de Ridder D."/>
            <person name="Groenen M.A."/>
            <person name="Visser M.E."/>
            <person name="Megens H.J."/>
        </authorList>
    </citation>
    <scope>NUCLEOTIDE SEQUENCE [LARGE SCALE GENOMIC DNA]</scope>
    <source>
        <strain evidence="1">WM2013NL</strain>
        <tissue evidence="1">Head and thorax</tissue>
    </source>
</reference>
<evidence type="ECO:0000313" key="2">
    <source>
        <dbReference type="Proteomes" id="UP000037510"/>
    </source>
</evidence>
<feature type="non-terminal residue" evidence="1">
    <location>
        <position position="1"/>
    </location>
</feature>
<protein>
    <submittedName>
        <fullName evidence="1">Uncharacterized protein</fullName>
    </submittedName>
</protein>
<comment type="caution">
    <text evidence="1">The sequence shown here is derived from an EMBL/GenBank/DDBJ whole genome shotgun (WGS) entry which is preliminary data.</text>
</comment>
<dbReference type="EMBL" id="JTDY01005823">
    <property type="protein sequence ID" value="KOB66578.1"/>
    <property type="molecule type" value="Genomic_DNA"/>
</dbReference>
<organism evidence="1 2">
    <name type="scientific">Operophtera brumata</name>
    <name type="common">Winter moth</name>
    <name type="synonym">Phalaena brumata</name>
    <dbReference type="NCBI Taxonomy" id="104452"/>
    <lineage>
        <taxon>Eukaryota</taxon>
        <taxon>Metazoa</taxon>
        <taxon>Ecdysozoa</taxon>
        <taxon>Arthropoda</taxon>
        <taxon>Hexapoda</taxon>
        <taxon>Insecta</taxon>
        <taxon>Pterygota</taxon>
        <taxon>Neoptera</taxon>
        <taxon>Endopterygota</taxon>
        <taxon>Lepidoptera</taxon>
        <taxon>Glossata</taxon>
        <taxon>Ditrysia</taxon>
        <taxon>Geometroidea</taxon>
        <taxon>Geometridae</taxon>
        <taxon>Larentiinae</taxon>
        <taxon>Operophtera</taxon>
    </lineage>
</organism>
<name>A0A0L7KTH9_OPEBR</name>
<feature type="non-terminal residue" evidence="1">
    <location>
        <position position="86"/>
    </location>
</feature>
<proteinExistence type="predicted"/>
<keyword evidence="2" id="KW-1185">Reference proteome</keyword>
<sequence>CIHNFQQTNKELTVEKLRRKLQEDINFQGSLSSLRQIIKDLGFRWMKTEDNRKVLIETSNIRVSDDSVDSDDGEVDIRQKVIADWC</sequence>
<dbReference type="Proteomes" id="UP000037510">
    <property type="component" value="Unassembled WGS sequence"/>
</dbReference>
<dbReference type="AlphaFoldDB" id="A0A0L7KTH9"/>
<accession>A0A0L7KTH9</accession>
<gene>
    <name evidence="1" type="ORF">OBRU01_21012</name>
</gene>
<evidence type="ECO:0000313" key="1">
    <source>
        <dbReference type="EMBL" id="KOB66578.1"/>
    </source>
</evidence>